<evidence type="ECO:0000313" key="1">
    <source>
        <dbReference type="EMBL" id="CAB5225375.1"/>
    </source>
</evidence>
<gene>
    <name evidence="1" type="ORF">UFOVP749_13</name>
</gene>
<name>A0A6J7X382_9CAUD</name>
<dbReference type="EMBL" id="LR798344">
    <property type="protein sequence ID" value="CAB5225375.1"/>
    <property type="molecule type" value="Genomic_DNA"/>
</dbReference>
<reference evidence="1" key="1">
    <citation type="submission" date="2020-05" db="EMBL/GenBank/DDBJ databases">
        <authorList>
            <person name="Chiriac C."/>
            <person name="Salcher M."/>
            <person name="Ghai R."/>
            <person name="Kavagutti S V."/>
        </authorList>
    </citation>
    <scope>NUCLEOTIDE SEQUENCE</scope>
</reference>
<accession>A0A6J7X382</accession>
<organism evidence="1">
    <name type="scientific">uncultured Caudovirales phage</name>
    <dbReference type="NCBI Taxonomy" id="2100421"/>
    <lineage>
        <taxon>Viruses</taxon>
        <taxon>Duplodnaviria</taxon>
        <taxon>Heunggongvirae</taxon>
        <taxon>Uroviricota</taxon>
        <taxon>Caudoviricetes</taxon>
        <taxon>Peduoviridae</taxon>
        <taxon>Maltschvirus</taxon>
        <taxon>Maltschvirus maltsch</taxon>
    </lineage>
</organism>
<protein>
    <submittedName>
        <fullName evidence="1">Uncharacterized protein</fullName>
    </submittedName>
</protein>
<proteinExistence type="predicted"/>
<sequence length="103" mass="10602">MVRSFSPAQANTLNIDVSATSQRVLVGNCNAPMTIRVMNNGTATVWLNWGDVTVTATTTAGLPIGPGVHEVLTLSPDQGGLLYIAAIAAGVSGRIYFTQGAGI</sequence>